<comment type="caution">
    <text evidence="2">The sequence shown here is derived from an EMBL/GenBank/DDBJ whole genome shotgun (WGS) entry which is preliminary data.</text>
</comment>
<organism evidence="2 3">
    <name type="scientific">Hibiscus trionum</name>
    <name type="common">Flower of an hour</name>
    <dbReference type="NCBI Taxonomy" id="183268"/>
    <lineage>
        <taxon>Eukaryota</taxon>
        <taxon>Viridiplantae</taxon>
        <taxon>Streptophyta</taxon>
        <taxon>Embryophyta</taxon>
        <taxon>Tracheophyta</taxon>
        <taxon>Spermatophyta</taxon>
        <taxon>Magnoliopsida</taxon>
        <taxon>eudicotyledons</taxon>
        <taxon>Gunneridae</taxon>
        <taxon>Pentapetalae</taxon>
        <taxon>rosids</taxon>
        <taxon>malvids</taxon>
        <taxon>Malvales</taxon>
        <taxon>Malvaceae</taxon>
        <taxon>Malvoideae</taxon>
        <taxon>Hibiscus</taxon>
    </lineage>
</organism>
<keyword evidence="3" id="KW-1185">Reference proteome</keyword>
<dbReference type="Proteomes" id="UP001165190">
    <property type="component" value="Unassembled WGS sequence"/>
</dbReference>
<gene>
    <name evidence="2" type="ORF">HRI_003172400</name>
</gene>
<sequence>MRISNHEATLKSLETQMGQVSQFINTRQNEGFLSDTEVTRKPTHEQCKAITTRSGKQLQEPIIIETSGKEMTLQTPTENTGPTERKKPTTVTPATTAEEVEEAKEEAEDCKPPQIRFPCEGRLEDCKPYLVMHAVLGSSPSAIQTW</sequence>
<protein>
    <submittedName>
        <fullName evidence="2">Uncharacterized protein</fullName>
    </submittedName>
</protein>
<feature type="compositionally biased region" description="Polar residues" evidence="1">
    <location>
        <begin position="72"/>
        <end position="82"/>
    </location>
</feature>
<evidence type="ECO:0000313" key="3">
    <source>
        <dbReference type="Proteomes" id="UP001165190"/>
    </source>
</evidence>
<dbReference type="AlphaFoldDB" id="A0A9W7MBX3"/>
<accession>A0A9W7MBX3</accession>
<dbReference type="EMBL" id="BSYR01000026">
    <property type="protein sequence ID" value="GMI95031.1"/>
    <property type="molecule type" value="Genomic_DNA"/>
</dbReference>
<name>A0A9W7MBX3_HIBTR</name>
<feature type="region of interest" description="Disordered" evidence="1">
    <location>
        <begin position="39"/>
        <end position="95"/>
    </location>
</feature>
<proteinExistence type="predicted"/>
<evidence type="ECO:0000256" key="1">
    <source>
        <dbReference type="SAM" id="MobiDB-lite"/>
    </source>
</evidence>
<reference evidence="2" key="1">
    <citation type="submission" date="2023-05" db="EMBL/GenBank/DDBJ databases">
        <title>Genome and transcriptome analyses reveal genes involved in the formation of fine ridges on petal epidermal cells in Hibiscus trionum.</title>
        <authorList>
            <person name="Koshimizu S."/>
            <person name="Masuda S."/>
            <person name="Ishii T."/>
            <person name="Shirasu K."/>
            <person name="Hoshino A."/>
            <person name="Arita M."/>
        </authorList>
    </citation>
    <scope>NUCLEOTIDE SEQUENCE</scope>
    <source>
        <strain evidence="2">Hamamatsu line</strain>
    </source>
</reference>
<evidence type="ECO:0000313" key="2">
    <source>
        <dbReference type="EMBL" id="GMI95031.1"/>
    </source>
</evidence>